<dbReference type="InterPro" id="IPR002146">
    <property type="entry name" value="ATP_synth_b/b'su_bac/chlpt"/>
</dbReference>
<dbReference type="RefSeq" id="WP_095720730.1">
    <property type="nucleotide sequence ID" value="NZ_NTFS01000036.1"/>
</dbReference>
<evidence type="ECO:0000256" key="5">
    <source>
        <dbReference type="ARBA" id="ARBA00022781"/>
    </source>
</evidence>
<evidence type="ECO:0000256" key="3">
    <source>
        <dbReference type="ARBA" id="ARBA00022547"/>
    </source>
</evidence>
<dbReference type="OrthoDB" id="426571at2"/>
<comment type="function">
    <text evidence="10">F(1)F(0) ATP synthase produces ATP from ADP in the presence of a proton or sodium gradient. F-type ATPases consist of two structural domains, F(1) containing the extramembraneous catalytic core and F(0) containing the membrane proton channel, linked together by a central stalk and a peripheral stalk. During catalysis, ATP synthesis in the catalytic domain of F(1) is coupled via a rotary mechanism of the central stalk subunits to proton translocation.</text>
</comment>
<evidence type="ECO:0000256" key="13">
    <source>
        <dbReference type="SAM" id="Coils"/>
    </source>
</evidence>
<dbReference type="GO" id="GO:0045259">
    <property type="term" value="C:proton-transporting ATP synthase complex"/>
    <property type="evidence" value="ECO:0007669"/>
    <property type="project" value="UniProtKB-KW"/>
</dbReference>
<dbReference type="NCBIfam" id="NF005607">
    <property type="entry name" value="PRK07353.1"/>
    <property type="match status" value="1"/>
</dbReference>
<dbReference type="GO" id="GO:0015986">
    <property type="term" value="P:proton motive force-driven ATP synthesis"/>
    <property type="evidence" value="ECO:0007669"/>
    <property type="project" value="InterPro"/>
</dbReference>
<keyword evidence="15" id="KW-1185">Reference proteome</keyword>
<keyword evidence="13" id="KW-0175">Coiled coil</keyword>
<evidence type="ECO:0000256" key="8">
    <source>
        <dbReference type="ARBA" id="ARBA00023136"/>
    </source>
</evidence>
<dbReference type="PANTHER" id="PTHR33445:SF2">
    <property type="entry name" value="ATP SYNTHASE SUBUNIT B', CHLOROPLASTIC"/>
    <property type="match status" value="1"/>
</dbReference>
<dbReference type="EMBL" id="NTFS01000036">
    <property type="protein sequence ID" value="PAX59775.1"/>
    <property type="molecule type" value="Genomic_DNA"/>
</dbReference>
<evidence type="ECO:0000256" key="9">
    <source>
        <dbReference type="ARBA" id="ARBA00023310"/>
    </source>
</evidence>
<evidence type="ECO:0000256" key="6">
    <source>
        <dbReference type="ARBA" id="ARBA00022989"/>
    </source>
</evidence>
<feature type="coiled-coil region" evidence="13">
    <location>
        <begin position="34"/>
        <end position="120"/>
    </location>
</feature>
<comment type="caution">
    <text evidence="14">The sequence shown here is derived from an EMBL/GenBank/DDBJ whole genome shotgun (WGS) entry which is preliminary data.</text>
</comment>
<accession>A0A2A2TMX6</accession>
<sequence length="132" mass="14950">VLNFLFLSVLLNKIFKKPMTKALDDRDNYIRTNKVDARERLDKSERLIKEYEQQIANARKQTQVVISQAEAEAQQVYASRVAEAQQAAQATREEAAREIEQQKQAALSSLEKQVDSLSHQILGKLLGPGLAR</sequence>
<keyword evidence="2 12" id="KW-0813">Transport</keyword>
<keyword evidence="5 12" id="KW-0375">Hydrogen ion transport</keyword>
<keyword evidence="8" id="KW-0472">Membrane</keyword>
<dbReference type="GO" id="GO:0046961">
    <property type="term" value="F:proton-transporting ATPase activity, rotational mechanism"/>
    <property type="evidence" value="ECO:0007669"/>
    <property type="project" value="TreeGrafter"/>
</dbReference>
<keyword evidence="3 12" id="KW-0138">CF(0)</keyword>
<name>A0A2A2TMX6_9CYAN</name>
<keyword evidence="4 12" id="KW-0812">Transmembrane</keyword>
<organism evidence="14 15">
    <name type="scientific">Brunnivagina elsteri CCALA 953</name>
    <dbReference type="NCBI Taxonomy" id="987040"/>
    <lineage>
        <taxon>Bacteria</taxon>
        <taxon>Bacillati</taxon>
        <taxon>Cyanobacteriota</taxon>
        <taxon>Cyanophyceae</taxon>
        <taxon>Nostocales</taxon>
        <taxon>Calotrichaceae</taxon>
        <taxon>Brunnivagina</taxon>
    </lineage>
</organism>
<evidence type="ECO:0000256" key="7">
    <source>
        <dbReference type="ARBA" id="ARBA00023065"/>
    </source>
</evidence>
<dbReference type="CDD" id="cd06503">
    <property type="entry name" value="ATP-synt_Fo_b"/>
    <property type="match status" value="1"/>
</dbReference>
<evidence type="ECO:0000256" key="10">
    <source>
        <dbReference type="ARBA" id="ARBA00025198"/>
    </source>
</evidence>
<dbReference type="Pfam" id="PF00430">
    <property type="entry name" value="ATP-synt_B"/>
    <property type="match status" value="1"/>
</dbReference>
<keyword evidence="7 12" id="KW-0406">Ion transport</keyword>
<evidence type="ECO:0000313" key="14">
    <source>
        <dbReference type="EMBL" id="PAX59775.1"/>
    </source>
</evidence>
<evidence type="ECO:0000256" key="1">
    <source>
        <dbReference type="ARBA" id="ARBA00005513"/>
    </source>
</evidence>
<evidence type="ECO:0000256" key="12">
    <source>
        <dbReference type="RuleBase" id="RU003848"/>
    </source>
</evidence>
<feature type="non-terminal residue" evidence="14">
    <location>
        <position position="1"/>
    </location>
</feature>
<dbReference type="AlphaFoldDB" id="A0A2A2TMX6"/>
<dbReference type="PANTHER" id="PTHR33445">
    <property type="entry name" value="ATP SYNTHASE SUBUNIT B', CHLOROPLASTIC"/>
    <property type="match status" value="1"/>
</dbReference>
<keyword evidence="9" id="KW-0066">ATP synthesis</keyword>
<proteinExistence type="inferred from homology"/>
<comment type="subcellular location">
    <subcellularLocation>
        <location evidence="11">Endomembrane system</location>
        <topology evidence="11">Single-pass membrane protein</topology>
    </subcellularLocation>
</comment>
<dbReference type="HAMAP" id="MF_01398">
    <property type="entry name" value="ATP_synth_b_bprime"/>
    <property type="match status" value="1"/>
</dbReference>
<evidence type="ECO:0000256" key="2">
    <source>
        <dbReference type="ARBA" id="ARBA00022448"/>
    </source>
</evidence>
<comment type="similarity">
    <text evidence="1 12">Belongs to the ATPase B chain family.</text>
</comment>
<dbReference type="InterPro" id="IPR050059">
    <property type="entry name" value="ATP_synthase_B_chain"/>
</dbReference>
<evidence type="ECO:0000313" key="15">
    <source>
        <dbReference type="Proteomes" id="UP000218238"/>
    </source>
</evidence>
<reference evidence="14 15" key="1">
    <citation type="submission" date="2017-08" db="EMBL/GenBank/DDBJ databases">
        <title>Draft genome sequence of filamentous cyanobacterium Calothrix elsteri CCALA 953.</title>
        <authorList>
            <person name="Gagunashvili A.N."/>
            <person name="Elster J."/>
            <person name="Andresson O.S."/>
        </authorList>
    </citation>
    <scope>NUCLEOTIDE SEQUENCE [LARGE SCALE GENOMIC DNA]</scope>
    <source>
        <strain evidence="14 15">CCALA 953</strain>
    </source>
</reference>
<protein>
    <submittedName>
        <fullName evidence="14">F0F1 ATP synthase subunit B</fullName>
    </submittedName>
</protein>
<dbReference type="GO" id="GO:0012505">
    <property type="term" value="C:endomembrane system"/>
    <property type="evidence" value="ECO:0007669"/>
    <property type="project" value="UniProtKB-SubCell"/>
</dbReference>
<keyword evidence="6" id="KW-1133">Transmembrane helix</keyword>
<evidence type="ECO:0000256" key="11">
    <source>
        <dbReference type="ARBA" id="ARBA00037847"/>
    </source>
</evidence>
<evidence type="ECO:0000256" key="4">
    <source>
        <dbReference type="ARBA" id="ARBA00022692"/>
    </source>
</evidence>
<gene>
    <name evidence="14" type="ORF">CK510_05490</name>
</gene>
<dbReference type="Proteomes" id="UP000218238">
    <property type="component" value="Unassembled WGS sequence"/>
</dbReference>